<proteinExistence type="predicted"/>
<accession>A0ACC7LYG4</accession>
<sequence>MVLHRVHHQILRSHHLFEPLNDEQLDELMASSHLLSVDKGEPLFHQGEPAEAFYFVIAGAVKIYRLTPDGQEKVFEVIGPRQTFAEAMMLMDTPNYVASAEAIGPSQLYRLSTGTYMRLLQNNSRLTFALLGKLCVRLHQRVNEIETLSLKNATHRVVRYLLTQLMQTQPVERQFELPMAKQLIAGHLAIQPETFSRIIRRLIDEKVITQDGRRIVILDRSRLEQFE</sequence>
<evidence type="ECO:0000313" key="1">
    <source>
        <dbReference type="EMBL" id="MFJ1340103.1"/>
    </source>
</evidence>
<evidence type="ECO:0000313" key="2">
    <source>
        <dbReference type="Proteomes" id="UP001615411"/>
    </source>
</evidence>
<dbReference type="EMBL" id="JBIUGF010000064">
    <property type="protein sequence ID" value="MFJ1340103.1"/>
    <property type="molecule type" value="Genomic_DNA"/>
</dbReference>
<organism evidence="1 2">
    <name type="scientific">Pseudomonas caricapapayae</name>
    <dbReference type="NCBI Taxonomy" id="46678"/>
    <lineage>
        <taxon>Bacteria</taxon>
        <taxon>Pseudomonadati</taxon>
        <taxon>Pseudomonadota</taxon>
        <taxon>Gammaproteobacteria</taxon>
        <taxon>Pseudomonadales</taxon>
        <taxon>Pseudomonadaceae</taxon>
        <taxon>Pseudomonas</taxon>
    </lineage>
</organism>
<name>A0ACC7LYG4_9PSED</name>
<gene>
    <name evidence="1" type="ORF">ACIKP7_18450</name>
</gene>
<reference evidence="1" key="1">
    <citation type="submission" date="2024-10" db="EMBL/GenBank/DDBJ databases">
        <title>Aeromonas and Pseudomonas from the Cagarras Archipelago, Rio de Janeiro, Brazil.</title>
        <authorList>
            <person name="Canellas A.L.B."/>
            <person name="Laport M.S."/>
        </authorList>
    </citation>
    <scope>NUCLEOTIDE SEQUENCE</scope>
    <source>
        <strain evidence="1">ACP-7</strain>
    </source>
</reference>
<dbReference type="Proteomes" id="UP001615411">
    <property type="component" value="Unassembled WGS sequence"/>
</dbReference>
<protein>
    <submittedName>
        <fullName evidence="1">Crp/Fnr family transcriptional regulator</fullName>
    </submittedName>
</protein>
<keyword evidence="2" id="KW-1185">Reference proteome</keyword>
<comment type="caution">
    <text evidence="1">The sequence shown here is derived from an EMBL/GenBank/DDBJ whole genome shotgun (WGS) entry which is preliminary data.</text>
</comment>